<dbReference type="GO" id="GO:0003677">
    <property type="term" value="F:DNA binding"/>
    <property type="evidence" value="ECO:0007669"/>
    <property type="project" value="UniProtKB-KW"/>
</dbReference>
<dbReference type="InterPro" id="IPR010982">
    <property type="entry name" value="Lambda_DNA-bd_dom_sf"/>
</dbReference>
<evidence type="ECO:0000256" key="1">
    <source>
        <dbReference type="ARBA" id="ARBA00023015"/>
    </source>
</evidence>
<evidence type="ECO:0000256" key="2">
    <source>
        <dbReference type="ARBA" id="ARBA00023125"/>
    </source>
</evidence>
<organism evidence="5 6">
    <name type="scientific">Methylobacterium nodulans (strain LMG 21967 / CNCM I-2342 / ORS 2060)</name>
    <dbReference type="NCBI Taxonomy" id="460265"/>
    <lineage>
        <taxon>Bacteria</taxon>
        <taxon>Pseudomonadati</taxon>
        <taxon>Pseudomonadota</taxon>
        <taxon>Alphaproteobacteria</taxon>
        <taxon>Hyphomicrobiales</taxon>
        <taxon>Methylobacteriaceae</taxon>
        <taxon>Methylobacterium</taxon>
    </lineage>
</organism>
<dbReference type="EMBL" id="CP001349">
    <property type="protein sequence ID" value="ACL62087.1"/>
    <property type="molecule type" value="Genomic_DNA"/>
</dbReference>
<dbReference type="HOGENOM" id="CLU_144725_5_0_5"/>
<dbReference type="KEGG" id="mno:Mnod_7348"/>
<dbReference type="Proteomes" id="UP000008207">
    <property type="component" value="Chromosome"/>
</dbReference>
<evidence type="ECO:0000259" key="4">
    <source>
        <dbReference type="PROSITE" id="PS50943"/>
    </source>
</evidence>
<evidence type="ECO:0000313" key="5">
    <source>
        <dbReference type="EMBL" id="ACL62087.1"/>
    </source>
</evidence>
<dbReference type="InterPro" id="IPR001387">
    <property type="entry name" value="Cro/C1-type_HTH"/>
</dbReference>
<accession>B8ILW2</accession>
<dbReference type="eggNOG" id="COG2944">
    <property type="taxonomic scope" value="Bacteria"/>
</dbReference>
<keyword evidence="1" id="KW-0805">Transcription regulation</keyword>
<feature type="domain" description="HTH cro/C1-type" evidence="4">
    <location>
        <begin position="59"/>
        <end position="95"/>
    </location>
</feature>
<gene>
    <name evidence="5" type="ordered locus">Mnod_7348</name>
</gene>
<dbReference type="STRING" id="460265.Mnod_7348"/>
<keyword evidence="2" id="KW-0238">DNA-binding</keyword>
<name>B8ILW2_METNO</name>
<protein>
    <submittedName>
        <fullName evidence="5">Transcriptional regulator, XRE family</fullName>
    </submittedName>
</protein>
<dbReference type="PANTHER" id="PTHR36511:SF4">
    <property type="entry name" value="ANTITOXIN MQSA"/>
    <property type="match status" value="1"/>
</dbReference>
<keyword evidence="6" id="KW-1185">Reference proteome</keyword>
<dbReference type="RefSeq" id="WP_015933645.1">
    <property type="nucleotide sequence ID" value="NC_011894.1"/>
</dbReference>
<dbReference type="PROSITE" id="PS50943">
    <property type="entry name" value="HTH_CROC1"/>
    <property type="match status" value="1"/>
</dbReference>
<evidence type="ECO:0000256" key="3">
    <source>
        <dbReference type="ARBA" id="ARBA00023163"/>
    </source>
</evidence>
<reference evidence="5 6" key="1">
    <citation type="submission" date="2009-01" db="EMBL/GenBank/DDBJ databases">
        <title>Complete sequence of chromosome of Methylobacterium nodulans ORS 2060.</title>
        <authorList>
            <consortium name="US DOE Joint Genome Institute"/>
            <person name="Lucas S."/>
            <person name="Copeland A."/>
            <person name="Lapidus A."/>
            <person name="Glavina del Rio T."/>
            <person name="Dalin E."/>
            <person name="Tice H."/>
            <person name="Bruce D."/>
            <person name="Goodwin L."/>
            <person name="Pitluck S."/>
            <person name="Sims D."/>
            <person name="Brettin T."/>
            <person name="Detter J.C."/>
            <person name="Han C."/>
            <person name="Larimer F."/>
            <person name="Land M."/>
            <person name="Hauser L."/>
            <person name="Kyrpides N."/>
            <person name="Ivanova N."/>
            <person name="Marx C.J."/>
            <person name="Richardson P."/>
        </authorList>
    </citation>
    <scope>NUCLEOTIDE SEQUENCE [LARGE SCALE GENOMIC DNA]</scope>
    <source>
        <strain evidence="6">LMG 21967 / CNCM I-2342 / ORS 2060</strain>
    </source>
</reference>
<dbReference type="Gene3D" id="1.10.260.40">
    <property type="entry name" value="lambda repressor-like DNA-binding domains"/>
    <property type="match status" value="1"/>
</dbReference>
<dbReference type="PANTHER" id="PTHR36511">
    <property type="entry name" value="MERR FAMILY BACTERIAL REGULATORY PROTEIN"/>
    <property type="match status" value="1"/>
</dbReference>
<dbReference type="AlphaFoldDB" id="B8ILW2"/>
<dbReference type="Pfam" id="PF01381">
    <property type="entry name" value="HTH_3"/>
    <property type="match status" value="1"/>
</dbReference>
<sequence>MAPAKFRLDPAAPPRLTPEEEARLDAMTDAAITAAAEADPDNPPLTDEEIERGLFARDVRRTRKSLSLTQEGFAAALGIPLGTLRNWEQGRVRPDPALRALIRLVKDDPERAVRVLAVAS</sequence>
<dbReference type="InterPro" id="IPR052359">
    <property type="entry name" value="HTH-type_reg/antitoxin"/>
</dbReference>
<dbReference type="SUPFAM" id="SSF47413">
    <property type="entry name" value="lambda repressor-like DNA-binding domains"/>
    <property type="match status" value="1"/>
</dbReference>
<dbReference type="CDD" id="cd00093">
    <property type="entry name" value="HTH_XRE"/>
    <property type="match status" value="1"/>
</dbReference>
<evidence type="ECO:0000313" key="6">
    <source>
        <dbReference type="Proteomes" id="UP000008207"/>
    </source>
</evidence>
<keyword evidence="3" id="KW-0804">Transcription</keyword>
<proteinExistence type="predicted"/>